<gene>
    <name evidence="7" type="ORF">FRACYDRAFT_193660</name>
</gene>
<dbReference type="InterPro" id="IPR007248">
    <property type="entry name" value="Mpv17_PMP22"/>
</dbReference>
<evidence type="ECO:0000313" key="7">
    <source>
        <dbReference type="EMBL" id="OEU10608.1"/>
    </source>
</evidence>
<dbReference type="PANTHER" id="PTHR11266:SF121">
    <property type="entry name" value="OS09G0315000 PROTEIN"/>
    <property type="match status" value="1"/>
</dbReference>
<dbReference type="AlphaFoldDB" id="A0A1E7EX43"/>
<protein>
    <submittedName>
        <fullName evidence="7">Uncharacterized protein</fullName>
    </submittedName>
</protein>
<evidence type="ECO:0000256" key="1">
    <source>
        <dbReference type="ARBA" id="ARBA00004141"/>
    </source>
</evidence>
<evidence type="ECO:0000256" key="2">
    <source>
        <dbReference type="ARBA" id="ARBA00006824"/>
    </source>
</evidence>
<dbReference type="EMBL" id="KV784371">
    <property type="protein sequence ID" value="OEU10608.1"/>
    <property type="molecule type" value="Genomic_DNA"/>
</dbReference>
<reference evidence="7 8" key="1">
    <citation type="submission" date="2016-09" db="EMBL/GenBank/DDBJ databases">
        <title>Extensive genetic diversity and differential bi-allelic expression allows diatom success in the polar Southern Ocean.</title>
        <authorList>
            <consortium name="DOE Joint Genome Institute"/>
            <person name="Mock T."/>
            <person name="Otillar R.P."/>
            <person name="Strauss J."/>
            <person name="Dupont C."/>
            <person name="Frickenhaus S."/>
            <person name="Maumus F."/>
            <person name="Mcmullan M."/>
            <person name="Sanges R."/>
            <person name="Schmutz J."/>
            <person name="Toseland A."/>
            <person name="Valas R."/>
            <person name="Veluchamy A."/>
            <person name="Ward B.J."/>
            <person name="Allen A."/>
            <person name="Barry K."/>
            <person name="Falciatore A."/>
            <person name="Ferrante M."/>
            <person name="Fortunato A.E."/>
            <person name="Gloeckner G."/>
            <person name="Gruber A."/>
            <person name="Hipkin R."/>
            <person name="Janech M."/>
            <person name="Kroth P."/>
            <person name="Leese F."/>
            <person name="Lindquist E."/>
            <person name="Lyon B.R."/>
            <person name="Martin J."/>
            <person name="Mayer C."/>
            <person name="Parker M."/>
            <person name="Quesneville H."/>
            <person name="Raymond J."/>
            <person name="Uhlig C."/>
            <person name="Valentin K.U."/>
            <person name="Worden A.Z."/>
            <person name="Armbrust E.V."/>
            <person name="Bowler C."/>
            <person name="Green B."/>
            <person name="Moulton V."/>
            <person name="Van Oosterhout C."/>
            <person name="Grigoriev I."/>
        </authorList>
    </citation>
    <scope>NUCLEOTIDE SEQUENCE [LARGE SCALE GENOMIC DNA]</scope>
    <source>
        <strain evidence="7 8">CCMP1102</strain>
    </source>
</reference>
<sequence length="236" mass="25592">MAQIFVDLLNEYQYLTQTFPLPTQSATFGTFAGVGDAIAQQKEISQAESDCIEGEEDCLGAGLIWSQWYPLVDGWSDITSSYVLIDALAMEDIGTAHTVAKTISSILMEQFIACPIVYSLWDLPVPALLAGTEPSKIPSLVKDKLPGLLLDNAKVWTIANVVVYNLPVQWRVFAVSIAEIFWASIVSSVATSGETSTGFVDSQDALLGQIVDDKVEKVVEAATLTPNTTLIEDKKL</sequence>
<dbReference type="KEGG" id="fcy:FRACYDRAFT_193660"/>
<proteinExistence type="inferred from homology"/>
<dbReference type="GO" id="GO:0005737">
    <property type="term" value="C:cytoplasm"/>
    <property type="evidence" value="ECO:0007669"/>
    <property type="project" value="TreeGrafter"/>
</dbReference>
<comment type="similarity">
    <text evidence="2 6">Belongs to the peroxisomal membrane protein PXMP2/4 family.</text>
</comment>
<keyword evidence="3" id="KW-0812">Transmembrane</keyword>
<organism evidence="7 8">
    <name type="scientific">Fragilariopsis cylindrus CCMP1102</name>
    <dbReference type="NCBI Taxonomy" id="635003"/>
    <lineage>
        <taxon>Eukaryota</taxon>
        <taxon>Sar</taxon>
        <taxon>Stramenopiles</taxon>
        <taxon>Ochrophyta</taxon>
        <taxon>Bacillariophyta</taxon>
        <taxon>Bacillariophyceae</taxon>
        <taxon>Bacillariophycidae</taxon>
        <taxon>Bacillariales</taxon>
        <taxon>Bacillariaceae</taxon>
        <taxon>Fragilariopsis</taxon>
    </lineage>
</organism>
<evidence type="ECO:0000256" key="3">
    <source>
        <dbReference type="ARBA" id="ARBA00022692"/>
    </source>
</evidence>
<name>A0A1E7EX43_9STRA</name>
<dbReference type="InParanoid" id="A0A1E7EX43"/>
<evidence type="ECO:0000256" key="5">
    <source>
        <dbReference type="ARBA" id="ARBA00023136"/>
    </source>
</evidence>
<keyword evidence="5" id="KW-0472">Membrane</keyword>
<dbReference type="GO" id="GO:0016020">
    <property type="term" value="C:membrane"/>
    <property type="evidence" value="ECO:0007669"/>
    <property type="project" value="UniProtKB-SubCell"/>
</dbReference>
<evidence type="ECO:0000256" key="4">
    <source>
        <dbReference type="ARBA" id="ARBA00022989"/>
    </source>
</evidence>
<dbReference type="OrthoDB" id="45484at2759"/>
<accession>A0A1E7EX43</accession>
<keyword evidence="4" id="KW-1133">Transmembrane helix</keyword>
<comment type="subcellular location">
    <subcellularLocation>
        <location evidence="1">Membrane</location>
        <topology evidence="1">Multi-pass membrane protein</topology>
    </subcellularLocation>
</comment>
<keyword evidence="8" id="KW-1185">Reference proteome</keyword>
<dbReference type="Pfam" id="PF04117">
    <property type="entry name" value="Mpv17_PMP22"/>
    <property type="match status" value="1"/>
</dbReference>
<evidence type="ECO:0000313" key="8">
    <source>
        <dbReference type="Proteomes" id="UP000095751"/>
    </source>
</evidence>
<dbReference type="PANTHER" id="PTHR11266">
    <property type="entry name" value="PEROXISOMAL MEMBRANE PROTEIN 2, PXMP2 MPV17"/>
    <property type="match status" value="1"/>
</dbReference>
<dbReference type="Proteomes" id="UP000095751">
    <property type="component" value="Unassembled WGS sequence"/>
</dbReference>
<evidence type="ECO:0000256" key="6">
    <source>
        <dbReference type="RuleBase" id="RU363053"/>
    </source>
</evidence>